<evidence type="ECO:0000313" key="7">
    <source>
        <dbReference type="EMBL" id="KTD57102.1"/>
    </source>
</evidence>
<evidence type="ECO:0000256" key="3">
    <source>
        <dbReference type="ARBA" id="ARBA00022723"/>
    </source>
</evidence>
<dbReference type="CDD" id="cd00302">
    <property type="entry name" value="cytochrome_P450"/>
    <property type="match status" value="1"/>
</dbReference>
<keyword evidence="2" id="KW-0349">Heme</keyword>
<comment type="similarity">
    <text evidence="1">Belongs to the cytochrome P450 family.</text>
</comment>
<accession>A0A0W0YKE3</accession>
<gene>
    <name evidence="7" type="ORF">Lsai_1706</name>
</gene>
<dbReference type="Pfam" id="PF00067">
    <property type="entry name" value="p450"/>
    <property type="match status" value="1"/>
</dbReference>
<dbReference type="Gene3D" id="1.10.630.10">
    <property type="entry name" value="Cytochrome P450"/>
    <property type="match status" value="1"/>
</dbReference>
<dbReference type="EMBL" id="LNYV01000028">
    <property type="protein sequence ID" value="KTD57102.1"/>
    <property type="molecule type" value="Genomic_DNA"/>
</dbReference>
<evidence type="ECO:0000256" key="5">
    <source>
        <dbReference type="ARBA" id="ARBA00023004"/>
    </source>
</evidence>
<dbReference type="GO" id="GO:0016125">
    <property type="term" value="P:sterol metabolic process"/>
    <property type="evidence" value="ECO:0007669"/>
    <property type="project" value="TreeGrafter"/>
</dbReference>
<sequence>MEEQDDQLDYIIMSEEPLPLFIWDSMMDTLIEKVKNISSYISNIWNGSSPGIEAKKEKDIVGKLTYPSLSHYLTFLKDITLLKANPAKKAQLQSYFMTFITELGAHSLDEGSGIACFSLPDLTKVFVLSNQQAIKQLYEKANEKKFGQKPLFQRLAFILGSDNLMSSVLGSEAHSKIRASILSRNEANRRNVAEIVADFFKEYELEQIVRRQSLSEIMDRLSRRVLIATYFGKEVVEPFEQLYSSTITKELIDCLFSLDPIKNSEKKELLALRGKVLNLGYNLIFSLDAISTQLMAEQSWLNYLLKVRVLSNPDAASELQKMGINSTTKLTAEQCESLIKYSQLHLDNTLLSTLIRDVINESLFIPLLGFDATATALIASLKIALQDKRIYTLIKQEVKQKILAGEAFELHSPWDVVKKEDALSYAEAVLLEALRLSPPAPIVPEIINEAITLNIDDFSFTLPAGALVFIPMQNLHTHEKHFPDIVLSEEGQKIIGKKLITSNDIFPERWGPKQKNKELYNANFFSEDPDSYKPGVLQKEGRFLTFKTGARRCPGLRIAMTELLSLFRILATYKIELTGEEDLQLSFHYETPLQRNGGMGLVKITPKKTLAPTSTISSKEEQGALLRSGFQFFSQEKIPETQDLNKREPLSESSNFLKIALNL</sequence>
<dbReference type="PANTHER" id="PTHR24286">
    <property type="entry name" value="CYTOCHROME P450 26"/>
    <property type="match status" value="1"/>
</dbReference>
<keyword evidence="6" id="KW-0503">Monooxygenase</keyword>
<dbReference type="InterPro" id="IPR036396">
    <property type="entry name" value="Cyt_P450_sf"/>
</dbReference>
<dbReference type="AlphaFoldDB" id="A0A0W0YKE3"/>
<keyword evidence="5" id="KW-0408">Iron</keyword>
<dbReference type="OrthoDB" id="5632161at2"/>
<dbReference type="PATRIC" id="fig|28087.4.peg.1829"/>
<dbReference type="RefSeq" id="WP_027270378.1">
    <property type="nucleotide sequence ID" value="NZ_CAAAJE010000007.1"/>
</dbReference>
<evidence type="ECO:0000256" key="6">
    <source>
        <dbReference type="ARBA" id="ARBA00023033"/>
    </source>
</evidence>
<evidence type="ECO:0000256" key="2">
    <source>
        <dbReference type="ARBA" id="ARBA00022617"/>
    </source>
</evidence>
<dbReference type="GO" id="GO:0004497">
    <property type="term" value="F:monooxygenase activity"/>
    <property type="evidence" value="ECO:0007669"/>
    <property type="project" value="UniProtKB-KW"/>
</dbReference>
<dbReference type="InterPro" id="IPR001128">
    <property type="entry name" value="Cyt_P450"/>
</dbReference>
<dbReference type="GO" id="GO:0020037">
    <property type="term" value="F:heme binding"/>
    <property type="evidence" value="ECO:0007669"/>
    <property type="project" value="InterPro"/>
</dbReference>
<organism evidence="7 8">
    <name type="scientific">Legionella sainthelensi</name>
    <dbReference type="NCBI Taxonomy" id="28087"/>
    <lineage>
        <taxon>Bacteria</taxon>
        <taxon>Pseudomonadati</taxon>
        <taxon>Pseudomonadota</taxon>
        <taxon>Gammaproteobacteria</taxon>
        <taxon>Legionellales</taxon>
        <taxon>Legionellaceae</taxon>
        <taxon>Legionella</taxon>
    </lineage>
</organism>
<proteinExistence type="inferred from homology"/>
<dbReference type="STRING" id="28087.Lsai_1706"/>
<dbReference type="SUPFAM" id="SSF48264">
    <property type="entry name" value="Cytochrome P450"/>
    <property type="match status" value="1"/>
</dbReference>
<evidence type="ECO:0000256" key="4">
    <source>
        <dbReference type="ARBA" id="ARBA00023002"/>
    </source>
</evidence>
<evidence type="ECO:0000256" key="1">
    <source>
        <dbReference type="ARBA" id="ARBA00010617"/>
    </source>
</evidence>
<keyword evidence="3" id="KW-0479">Metal-binding</keyword>
<dbReference type="GO" id="GO:0005506">
    <property type="term" value="F:iron ion binding"/>
    <property type="evidence" value="ECO:0007669"/>
    <property type="project" value="InterPro"/>
</dbReference>
<keyword evidence="4" id="KW-0560">Oxidoreductase</keyword>
<protein>
    <submittedName>
        <fullName evidence="7">Cytochrome P450</fullName>
    </submittedName>
</protein>
<reference evidence="7 8" key="1">
    <citation type="submission" date="2015-11" db="EMBL/GenBank/DDBJ databases">
        <title>Genomic analysis of 38 Legionella species identifies large and diverse effector repertoires.</title>
        <authorList>
            <person name="Burstein D."/>
            <person name="Amaro F."/>
            <person name="Zusman T."/>
            <person name="Lifshitz Z."/>
            <person name="Cohen O."/>
            <person name="Gilbert J.A."/>
            <person name="Pupko T."/>
            <person name="Shuman H.A."/>
            <person name="Segal G."/>
        </authorList>
    </citation>
    <scope>NUCLEOTIDE SEQUENCE [LARGE SCALE GENOMIC DNA]</scope>
    <source>
        <strain evidence="7 8">Mt.St.Helens-4</strain>
    </source>
</reference>
<evidence type="ECO:0000313" key="8">
    <source>
        <dbReference type="Proteomes" id="UP000054621"/>
    </source>
</evidence>
<dbReference type="GO" id="GO:0016705">
    <property type="term" value="F:oxidoreductase activity, acting on paired donors, with incorporation or reduction of molecular oxygen"/>
    <property type="evidence" value="ECO:0007669"/>
    <property type="project" value="InterPro"/>
</dbReference>
<dbReference type="eggNOG" id="ENOG5032B1G">
    <property type="taxonomic scope" value="Bacteria"/>
</dbReference>
<comment type="caution">
    <text evidence="7">The sequence shown here is derived from an EMBL/GenBank/DDBJ whole genome shotgun (WGS) entry which is preliminary data.</text>
</comment>
<name>A0A0W0YKE3_9GAMM</name>
<dbReference type="PANTHER" id="PTHR24286:SF384">
    <property type="entry name" value="P450, PUTATIVE (EUROFUNG)-RELATED"/>
    <property type="match status" value="1"/>
</dbReference>
<dbReference type="Proteomes" id="UP000054621">
    <property type="component" value="Unassembled WGS sequence"/>
</dbReference>